<evidence type="ECO:0000313" key="8">
    <source>
        <dbReference type="EMBL" id="MFD1766887.1"/>
    </source>
</evidence>
<keyword evidence="9" id="KW-1185">Reference proteome</keyword>
<feature type="domain" description="Phage shock protein PspC N-terminal" evidence="7">
    <location>
        <begin position="3"/>
        <end position="57"/>
    </location>
</feature>
<dbReference type="PANTHER" id="PTHR33885:SF3">
    <property type="entry name" value="PHAGE SHOCK PROTEIN C"/>
    <property type="match status" value="1"/>
</dbReference>
<keyword evidence="3 6" id="KW-0812">Transmembrane</keyword>
<sequence>MTKLTLDRANKKIWGVCAGLANWTGMDATVVRVIFVLATLFGFGSAILIYVALGLILD</sequence>
<feature type="transmembrane region" description="Helical" evidence="6">
    <location>
        <begin position="33"/>
        <end position="57"/>
    </location>
</feature>
<protein>
    <submittedName>
        <fullName evidence="8">PspC domain-containing protein</fullName>
    </submittedName>
</protein>
<dbReference type="InterPro" id="IPR052027">
    <property type="entry name" value="PspC"/>
</dbReference>
<evidence type="ECO:0000259" key="7">
    <source>
        <dbReference type="Pfam" id="PF04024"/>
    </source>
</evidence>
<evidence type="ECO:0000256" key="5">
    <source>
        <dbReference type="ARBA" id="ARBA00023136"/>
    </source>
</evidence>
<dbReference type="Proteomes" id="UP001597215">
    <property type="component" value="Unassembled WGS sequence"/>
</dbReference>
<dbReference type="Pfam" id="PF04024">
    <property type="entry name" value="PspC"/>
    <property type="match status" value="1"/>
</dbReference>
<keyword evidence="2" id="KW-1003">Cell membrane</keyword>
<evidence type="ECO:0000256" key="6">
    <source>
        <dbReference type="SAM" id="Phobius"/>
    </source>
</evidence>
<keyword evidence="5 6" id="KW-0472">Membrane</keyword>
<comment type="subcellular location">
    <subcellularLocation>
        <location evidence="1">Cell membrane</location>
        <topology evidence="1">Single-pass membrane protein</topology>
    </subcellularLocation>
</comment>
<dbReference type="InterPro" id="IPR007168">
    <property type="entry name" value="Phageshock_PspC_N"/>
</dbReference>
<evidence type="ECO:0000313" key="9">
    <source>
        <dbReference type="Proteomes" id="UP001597215"/>
    </source>
</evidence>
<proteinExistence type="predicted"/>
<dbReference type="EMBL" id="JBHUEL010000008">
    <property type="protein sequence ID" value="MFD1766887.1"/>
    <property type="molecule type" value="Genomic_DNA"/>
</dbReference>
<gene>
    <name evidence="8" type="ORF">ACFSAG_08535</name>
</gene>
<keyword evidence="4 6" id="KW-1133">Transmembrane helix</keyword>
<evidence type="ECO:0000256" key="1">
    <source>
        <dbReference type="ARBA" id="ARBA00004162"/>
    </source>
</evidence>
<dbReference type="RefSeq" id="WP_374614880.1">
    <property type="nucleotide sequence ID" value="NZ_JBHUEL010000008.1"/>
</dbReference>
<comment type="caution">
    <text evidence="8">The sequence shown here is derived from an EMBL/GenBank/DDBJ whole genome shotgun (WGS) entry which is preliminary data.</text>
</comment>
<evidence type="ECO:0000256" key="3">
    <source>
        <dbReference type="ARBA" id="ARBA00022692"/>
    </source>
</evidence>
<evidence type="ECO:0000256" key="4">
    <source>
        <dbReference type="ARBA" id="ARBA00022989"/>
    </source>
</evidence>
<organism evidence="8 9">
    <name type="scientific">Sphingorhabdus buctiana</name>
    <dbReference type="NCBI Taxonomy" id="1508805"/>
    <lineage>
        <taxon>Bacteria</taxon>
        <taxon>Pseudomonadati</taxon>
        <taxon>Pseudomonadota</taxon>
        <taxon>Alphaproteobacteria</taxon>
        <taxon>Sphingomonadales</taxon>
        <taxon>Sphingomonadaceae</taxon>
        <taxon>Sphingorhabdus</taxon>
    </lineage>
</organism>
<dbReference type="PANTHER" id="PTHR33885">
    <property type="entry name" value="PHAGE SHOCK PROTEIN C"/>
    <property type="match status" value="1"/>
</dbReference>
<accession>A0ABW4MEV9</accession>
<evidence type="ECO:0000256" key="2">
    <source>
        <dbReference type="ARBA" id="ARBA00022475"/>
    </source>
</evidence>
<name>A0ABW4MEV9_9SPHN</name>
<reference evidence="9" key="1">
    <citation type="journal article" date="2019" name="Int. J. Syst. Evol. Microbiol.">
        <title>The Global Catalogue of Microorganisms (GCM) 10K type strain sequencing project: providing services to taxonomists for standard genome sequencing and annotation.</title>
        <authorList>
            <consortium name="The Broad Institute Genomics Platform"/>
            <consortium name="The Broad Institute Genome Sequencing Center for Infectious Disease"/>
            <person name="Wu L."/>
            <person name="Ma J."/>
        </authorList>
    </citation>
    <scope>NUCLEOTIDE SEQUENCE [LARGE SCALE GENOMIC DNA]</scope>
    <source>
        <strain evidence="9">CGMCC 1.12449</strain>
    </source>
</reference>